<sequence length="43" mass="5162">YFGGWNWPQTNEDQIKSLAEYKKALEEELDDVRSEEKELSKKE</sequence>
<dbReference type="AlphaFoldDB" id="X1SJD2"/>
<feature type="coiled-coil region" evidence="1">
    <location>
        <begin position="11"/>
        <end position="42"/>
    </location>
</feature>
<feature type="non-terminal residue" evidence="2">
    <location>
        <position position="1"/>
    </location>
</feature>
<gene>
    <name evidence="2" type="ORF">S12H4_22416</name>
</gene>
<organism evidence="2">
    <name type="scientific">marine sediment metagenome</name>
    <dbReference type="NCBI Taxonomy" id="412755"/>
    <lineage>
        <taxon>unclassified sequences</taxon>
        <taxon>metagenomes</taxon>
        <taxon>ecological metagenomes</taxon>
    </lineage>
</organism>
<evidence type="ECO:0000256" key="1">
    <source>
        <dbReference type="SAM" id="Coils"/>
    </source>
</evidence>
<evidence type="ECO:0000313" key="2">
    <source>
        <dbReference type="EMBL" id="GAI75465.1"/>
    </source>
</evidence>
<proteinExistence type="predicted"/>
<keyword evidence="1" id="KW-0175">Coiled coil</keyword>
<reference evidence="2" key="1">
    <citation type="journal article" date="2014" name="Front. Microbiol.">
        <title>High frequency of phylogenetically diverse reductive dehalogenase-homologous genes in deep subseafloor sedimentary metagenomes.</title>
        <authorList>
            <person name="Kawai M."/>
            <person name="Futagami T."/>
            <person name="Toyoda A."/>
            <person name="Takaki Y."/>
            <person name="Nishi S."/>
            <person name="Hori S."/>
            <person name="Arai W."/>
            <person name="Tsubouchi T."/>
            <person name="Morono Y."/>
            <person name="Uchiyama I."/>
            <person name="Ito T."/>
            <person name="Fujiyama A."/>
            <person name="Inagaki F."/>
            <person name="Takami H."/>
        </authorList>
    </citation>
    <scope>NUCLEOTIDE SEQUENCE</scope>
    <source>
        <strain evidence="2">Expedition CK06-06</strain>
    </source>
</reference>
<name>X1SJD2_9ZZZZ</name>
<dbReference type="EMBL" id="BARW01011685">
    <property type="protein sequence ID" value="GAI75465.1"/>
    <property type="molecule type" value="Genomic_DNA"/>
</dbReference>
<accession>X1SJD2</accession>
<comment type="caution">
    <text evidence="2">The sequence shown here is derived from an EMBL/GenBank/DDBJ whole genome shotgun (WGS) entry which is preliminary data.</text>
</comment>
<protein>
    <submittedName>
        <fullName evidence="2">Uncharacterized protein</fullName>
    </submittedName>
</protein>